<proteinExistence type="predicted"/>
<evidence type="ECO:0000313" key="2">
    <source>
        <dbReference type="EMBL" id="EMC96530.1"/>
    </source>
</evidence>
<accession>M2NCC7</accession>
<feature type="compositionally biased region" description="Basic and acidic residues" evidence="1">
    <location>
        <begin position="376"/>
        <end position="386"/>
    </location>
</feature>
<dbReference type="eggNOG" id="ENOG502S49J">
    <property type="taxonomic scope" value="Eukaryota"/>
</dbReference>
<dbReference type="OMA" id="DVPYIPR"/>
<protein>
    <submittedName>
        <fullName evidence="2">Uncharacterized protein</fullName>
    </submittedName>
</protein>
<dbReference type="HOGENOM" id="CLU_007263_2_0_1"/>
<gene>
    <name evidence="2" type="ORF">BAUCODRAFT_24288</name>
</gene>
<dbReference type="OrthoDB" id="5591786at2759"/>
<dbReference type="InterPro" id="IPR014839">
    <property type="entry name" value="Crt10"/>
</dbReference>
<feature type="region of interest" description="Disordered" evidence="1">
    <location>
        <begin position="372"/>
        <end position="403"/>
    </location>
</feature>
<name>M2NCC7_BAUPA</name>
<evidence type="ECO:0000256" key="1">
    <source>
        <dbReference type="SAM" id="MobiDB-lite"/>
    </source>
</evidence>
<feature type="region of interest" description="Disordered" evidence="1">
    <location>
        <begin position="427"/>
        <end position="446"/>
    </location>
</feature>
<dbReference type="Proteomes" id="UP000011761">
    <property type="component" value="Unassembled WGS sequence"/>
</dbReference>
<sequence length="682" mass="76506">MGKRNFEELSVTATGVQNLEDRFGKRRRRHDYDDLPPIRQWRCNLTGLSQEQNLYFVAYGQDVYVYVPQYPAQAVSSLPVLIVPSQPTRPDLTGFLDPREPHTINNLIVHHLGTDEVLATVRDDGDVEMVLVRHISQAITRRAESDNTLPLRASEVRPFFQENVSISAWGLSIHTQARILATSSNAHEVRIFKFGLLHAANDPSYPDLSHNQEELPDTGLRAPGPHSTKRRPSRQMDVTQRVINGETNVPYISFCNTGDDPEARWLLTTDIGGYCRIMDLHSDATPTTQKFRFGRSYLGQGGGFDRLNAGWAIMFLDRRSFLLEDTLHAAVGLTEGQSLPGIKGDVRMWDLSEIVDQVPNNSLAFTQNGVRTSRQAPDHIRQHERQNGSLEPGSPGIGATVDHDAQTPRDAIEMIVEQLVAQTAEAIDDEVLSSVPDDDPEGDIEDEYDDDIVHLVEDDGDPDDEGTEDTVSFNNVYGGRRIFGNQPYFYHQTGICHDLPCPILHASVKNVYLLQPSNQRLHPGPFSPPMVGMANPLRQAIQNQFAYLNVFDRLNMNAYIPALGVVVLASQKGRAVVLSLTKLAASTKYSAEMRGHLDRPKTDYAIRVECILPFAHQEMQNQRPFAPLHGIAVGPLQGTEGLLEEKKRWRLLMMYQDHSILSYEVKRQIWSDSVVEVGRVMV</sequence>
<evidence type="ECO:0000313" key="3">
    <source>
        <dbReference type="Proteomes" id="UP000011761"/>
    </source>
</evidence>
<dbReference type="EMBL" id="KB445555">
    <property type="protein sequence ID" value="EMC96530.1"/>
    <property type="molecule type" value="Genomic_DNA"/>
</dbReference>
<keyword evidence="3" id="KW-1185">Reference proteome</keyword>
<dbReference type="GeneID" id="19110153"/>
<dbReference type="KEGG" id="bcom:BAUCODRAFT_24288"/>
<dbReference type="AlphaFoldDB" id="M2NCC7"/>
<reference evidence="2 3" key="1">
    <citation type="journal article" date="2012" name="PLoS Pathog.">
        <title>Diverse lifestyles and strategies of plant pathogenesis encoded in the genomes of eighteen Dothideomycetes fungi.</title>
        <authorList>
            <person name="Ohm R.A."/>
            <person name="Feau N."/>
            <person name="Henrissat B."/>
            <person name="Schoch C.L."/>
            <person name="Horwitz B.A."/>
            <person name="Barry K.W."/>
            <person name="Condon B.J."/>
            <person name="Copeland A.C."/>
            <person name="Dhillon B."/>
            <person name="Glaser F."/>
            <person name="Hesse C.N."/>
            <person name="Kosti I."/>
            <person name="LaButti K."/>
            <person name="Lindquist E.A."/>
            <person name="Lucas S."/>
            <person name="Salamov A.A."/>
            <person name="Bradshaw R.E."/>
            <person name="Ciuffetti L."/>
            <person name="Hamelin R.C."/>
            <person name="Kema G.H.J."/>
            <person name="Lawrence C."/>
            <person name="Scott J.A."/>
            <person name="Spatafora J.W."/>
            <person name="Turgeon B.G."/>
            <person name="de Wit P.J.G.M."/>
            <person name="Zhong S."/>
            <person name="Goodwin S.B."/>
            <person name="Grigoriev I.V."/>
        </authorList>
    </citation>
    <scope>NUCLEOTIDE SEQUENCE [LARGE SCALE GENOMIC DNA]</scope>
    <source>
        <strain evidence="2 3">UAMH 10762</strain>
    </source>
</reference>
<organism evidence="2 3">
    <name type="scientific">Baudoinia panamericana (strain UAMH 10762)</name>
    <name type="common">Angels' share fungus</name>
    <name type="synonym">Baudoinia compniacensis (strain UAMH 10762)</name>
    <dbReference type="NCBI Taxonomy" id="717646"/>
    <lineage>
        <taxon>Eukaryota</taxon>
        <taxon>Fungi</taxon>
        <taxon>Dikarya</taxon>
        <taxon>Ascomycota</taxon>
        <taxon>Pezizomycotina</taxon>
        <taxon>Dothideomycetes</taxon>
        <taxon>Dothideomycetidae</taxon>
        <taxon>Mycosphaerellales</taxon>
        <taxon>Teratosphaeriaceae</taxon>
        <taxon>Baudoinia</taxon>
    </lineage>
</organism>
<feature type="region of interest" description="Disordered" evidence="1">
    <location>
        <begin position="205"/>
        <end position="236"/>
    </location>
</feature>
<dbReference type="RefSeq" id="XP_007675996.1">
    <property type="nucleotide sequence ID" value="XM_007677806.1"/>
</dbReference>
<dbReference type="Pfam" id="PF08728">
    <property type="entry name" value="CRT10"/>
    <property type="match status" value="1"/>
</dbReference>